<dbReference type="PROSITE" id="PS51257">
    <property type="entry name" value="PROKAR_LIPOPROTEIN"/>
    <property type="match status" value="1"/>
</dbReference>
<gene>
    <name evidence="2" type="ORF">EKI59_06940</name>
</gene>
<dbReference type="OrthoDB" id="4422274at2"/>
<comment type="caution">
    <text evidence="2">The sequence shown here is derived from an EMBL/GenBank/DDBJ whole genome shotgun (WGS) entry which is preliminary data.</text>
</comment>
<evidence type="ECO:0008006" key="4">
    <source>
        <dbReference type="Google" id="ProtNLM"/>
    </source>
</evidence>
<dbReference type="AlphaFoldDB" id="A0A6C1TYV0"/>
<protein>
    <recommendedName>
        <fullName evidence="4">Prolipoprotein LppL</fullName>
    </recommendedName>
</protein>
<organism evidence="2 3">
    <name type="scientific">Corynebacterium sanguinis</name>
    <dbReference type="NCBI Taxonomy" id="2594913"/>
    <lineage>
        <taxon>Bacteria</taxon>
        <taxon>Bacillati</taxon>
        <taxon>Actinomycetota</taxon>
        <taxon>Actinomycetes</taxon>
        <taxon>Mycobacteriales</taxon>
        <taxon>Corynebacteriaceae</taxon>
        <taxon>Corynebacterium</taxon>
    </lineage>
</organism>
<evidence type="ECO:0000313" key="2">
    <source>
        <dbReference type="EMBL" id="TVS28535.1"/>
    </source>
</evidence>
<proteinExistence type="predicted"/>
<keyword evidence="1" id="KW-0732">Signal</keyword>
<dbReference type="SUPFAM" id="SSF63829">
    <property type="entry name" value="Calcium-dependent phosphotriesterase"/>
    <property type="match status" value="1"/>
</dbReference>
<reference evidence="2 3" key="1">
    <citation type="submission" date="2018-12" db="EMBL/GenBank/DDBJ databases">
        <title>Corynebacterium sanguinis sp. nov., a clinically-associated and environmental corynebacterium.</title>
        <authorList>
            <person name="Gonzales-Siles L."/>
            <person name="Jaen-Luchoro D."/>
            <person name="Cardew S."/>
            <person name="Inganas E."/>
            <person name="Ohlen M."/>
            <person name="Jensie-Markopolous S."/>
            <person name="Pinyeiro-Iglesias B."/>
            <person name="Molin K."/>
            <person name="Skovbjerg S."/>
            <person name="Svensson-Stadler L."/>
            <person name="Funke G."/>
            <person name="Moore E.R.B."/>
        </authorList>
    </citation>
    <scope>NUCLEOTIDE SEQUENCE [LARGE SCALE GENOMIC DNA]</scope>
    <source>
        <strain evidence="2 3">58734</strain>
    </source>
</reference>
<feature type="signal peptide" evidence="1">
    <location>
        <begin position="1"/>
        <end position="22"/>
    </location>
</feature>
<name>A0A6C1TYV0_9CORY</name>
<evidence type="ECO:0000313" key="3">
    <source>
        <dbReference type="Proteomes" id="UP000336646"/>
    </source>
</evidence>
<dbReference type="RefSeq" id="WP_144773231.1">
    <property type="nucleotide sequence ID" value="NZ_JALXKN010000012.1"/>
</dbReference>
<evidence type="ECO:0000256" key="1">
    <source>
        <dbReference type="SAM" id="SignalP"/>
    </source>
</evidence>
<dbReference type="Gene3D" id="2.130.10.10">
    <property type="entry name" value="YVTN repeat-like/Quinoprotein amine dehydrogenase"/>
    <property type="match status" value="1"/>
</dbReference>
<dbReference type="InterPro" id="IPR015943">
    <property type="entry name" value="WD40/YVTN_repeat-like_dom_sf"/>
</dbReference>
<accession>A0A6C1TYV0</accession>
<dbReference type="EMBL" id="RXIR01000012">
    <property type="protein sequence ID" value="TVS28535.1"/>
    <property type="molecule type" value="Genomic_DNA"/>
</dbReference>
<dbReference type="Proteomes" id="UP000336646">
    <property type="component" value="Unassembled WGS sequence"/>
</dbReference>
<sequence>MITLRRCVLAGTLLASAVGLSACQSAAGGGDAGELAVNMGNAEAQPSPPATDPAGRVVDFAAVQDLDATGDTLAVRAGDTLTVGTFEQVTSGTATEYQLDPACGDASARAGSFVVACGSQVRIFDSTGERSFDTPAPASVAAVTASGDVVTGSADERTVRIYRDGDEVSNFGVARETDQLLTVPREGAPDTAVRVNHFDTTIQELDLEGGRQGGTLRVGLGVGGVATGGDGLVLAADNTGSQLLVYTVSDIIRLQQSAPVAQSPWGVTWDDESALAWVTSTATNTAEGYDISQGVPLKAAEARTIADAQNMVTLDDGTLVIASASGDGLQVITPEEKSTLKEKTS</sequence>
<feature type="chain" id="PRO_5038830978" description="Prolipoprotein LppL" evidence="1">
    <location>
        <begin position="23"/>
        <end position="345"/>
    </location>
</feature>